<dbReference type="Pfam" id="PF00486">
    <property type="entry name" value="Trans_reg_C"/>
    <property type="match status" value="1"/>
</dbReference>
<dbReference type="AlphaFoldDB" id="A0A9X2VG54"/>
<feature type="DNA-binding region" description="OmpR/PhoB-type" evidence="6">
    <location>
        <begin position="1"/>
        <end position="107"/>
    </location>
</feature>
<dbReference type="SUPFAM" id="SSF48452">
    <property type="entry name" value="TPR-like"/>
    <property type="match status" value="3"/>
</dbReference>
<dbReference type="InterPro" id="IPR016032">
    <property type="entry name" value="Sig_transdc_resp-reg_C-effctor"/>
</dbReference>
<comment type="similarity">
    <text evidence="1">Belongs to the AfsR/DnrI/RedD regulatory family.</text>
</comment>
<sequence length="947" mass="102892">MSAAHGGSPRVRFSLLGPLRAWREDEELDLGPRQQRLLLAVLLVNPDQPVGLGELIAALWGEDAPASAANVVHRHVGQLRRVLEPDLPLRASGDWLLRDGGGYRLRVDAESSDVPRFRQLVAGARAAAARGADVEAVRLFREGIRLWSAPCAQGLRREPLEDQDFAALDRECLSAVAEAADAALRCGAAREVLPVLRRVAPYDPFNEELHARLILALAASGEQAEALEVYRSLVGRLADELGIDPGTRLRAAHRDALGGGQPEHMAVRPAQLPKDLATFSGRDAELAGMVASLRDRDRPMSLALIDGMPGAGKTTVAIRLAYDVAADFPDGQLFVNLRGYDPSGSVMETAEALRGFLYALGTPSARIPADLDAQTGLYRSLLKDKRMLVVLDNARDVEHVLPLIPGSPDCLAIVTSRNRLTGLVTAEGGQTFTLDPMAVDEARAMVALRLGHARSAREPDAVDRIVEMCGRLPLALAIVAARAAAYPDVPLSAIARELRDAQGGLDAFAYDDTTDLRAVFSWSYRTLSPRAARLFRLLARTRGPDISHAASASVLGEEPRATRAALAELSRTRLVTEHKPGRFQFHDLVRAYGLELGDELDTDTDRAAARLRTADHYLHSAHRVRQLFQPHQQSVPVGEPAPGVTPEVVPNTDRAMAWFIAENEVLHDFVEHAPADGFGGHAWRVALDMQEFFQRRGVHLSWAATMRAALAAARGTGDRIGEARTLRSLAGAHYFAGDTDEALACLRATQALLDELGWVGDQAYVQRNIGDVLARRGHGISDGDYPAAFAHYERAHRLFLEMGHQQGEALSLEGMGVCALRMGRSEEALEMLDQAMDTFRLSNDLHGEANCWAEYGEAYASLARHEEAIACLRRSVDMHREQASLVGEVESLVLLGDALAGSGDRTKARAVWSEAAGLIENGRIARVGPSLFAIDEVRERIARLDQA</sequence>
<dbReference type="InterPro" id="IPR027417">
    <property type="entry name" value="P-loop_NTPase"/>
</dbReference>
<dbReference type="Pfam" id="PF13424">
    <property type="entry name" value="TPR_12"/>
    <property type="match status" value="1"/>
</dbReference>
<dbReference type="SMART" id="SM00862">
    <property type="entry name" value="Trans_reg_C"/>
    <property type="match status" value="1"/>
</dbReference>
<evidence type="ECO:0000256" key="6">
    <source>
        <dbReference type="PROSITE-ProRule" id="PRU01091"/>
    </source>
</evidence>
<evidence type="ECO:0000256" key="5">
    <source>
        <dbReference type="PROSITE-ProRule" id="PRU00339"/>
    </source>
</evidence>
<keyword evidence="2" id="KW-0805">Transcription regulation</keyword>
<dbReference type="Pfam" id="PF03704">
    <property type="entry name" value="BTAD"/>
    <property type="match status" value="1"/>
</dbReference>
<dbReference type="SMART" id="SM00028">
    <property type="entry name" value="TPR"/>
    <property type="match status" value="4"/>
</dbReference>
<dbReference type="RefSeq" id="WP_259621484.1">
    <property type="nucleotide sequence ID" value="NZ_JANYMP010000002.1"/>
</dbReference>
<dbReference type="PANTHER" id="PTHR35807:SF1">
    <property type="entry name" value="TRANSCRIPTIONAL REGULATOR REDD"/>
    <property type="match status" value="1"/>
</dbReference>
<dbReference type="Gene3D" id="1.10.10.10">
    <property type="entry name" value="Winged helix-like DNA-binding domain superfamily/Winged helix DNA-binding domain"/>
    <property type="match status" value="1"/>
</dbReference>
<dbReference type="InterPro" id="IPR005158">
    <property type="entry name" value="BTAD"/>
</dbReference>
<name>A0A9X2VG54_9PSEU</name>
<dbReference type="EMBL" id="JANYMP010000002">
    <property type="protein sequence ID" value="MCS7475961.1"/>
    <property type="molecule type" value="Genomic_DNA"/>
</dbReference>
<dbReference type="Gene3D" id="1.25.40.10">
    <property type="entry name" value="Tetratricopeptide repeat domain"/>
    <property type="match status" value="2"/>
</dbReference>
<evidence type="ECO:0000313" key="8">
    <source>
        <dbReference type="EMBL" id="MCS7475961.1"/>
    </source>
</evidence>
<evidence type="ECO:0000313" key="9">
    <source>
        <dbReference type="Proteomes" id="UP001141259"/>
    </source>
</evidence>
<dbReference type="PRINTS" id="PR00364">
    <property type="entry name" value="DISEASERSIST"/>
</dbReference>
<gene>
    <name evidence="8" type="ORF">NZH93_03770</name>
</gene>
<dbReference type="SUPFAM" id="SSF46894">
    <property type="entry name" value="C-terminal effector domain of the bipartite response regulators"/>
    <property type="match status" value="1"/>
</dbReference>
<dbReference type="SUPFAM" id="SSF52540">
    <property type="entry name" value="P-loop containing nucleoside triphosphate hydrolases"/>
    <property type="match status" value="1"/>
</dbReference>
<feature type="domain" description="OmpR/PhoB-type" evidence="7">
    <location>
        <begin position="1"/>
        <end position="107"/>
    </location>
</feature>
<keyword evidence="4" id="KW-0804">Transcription</keyword>
<evidence type="ECO:0000256" key="4">
    <source>
        <dbReference type="ARBA" id="ARBA00023163"/>
    </source>
</evidence>
<evidence type="ECO:0000256" key="2">
    <source>
        <dbReference type="ARBA" id="ARBA00023015"/>
    </source>
</evidence>
<organism evidence="8 9">
    <name type="scientific">Umezawaea endophytica</name>
    <dbReference type="NCBI Taxonomy" id="1654476"/>
    <lineage>
        <taxon>Bacteria</taxon>
        <taxon>Bacillati</taxon>
        <taxon>Actinomycetota</taxon>
        <taxon>Actinomycetes</taxon>
        <taxon>Pseudonocardiales</taxon>
        <taxon>Pseudonocardiaceae</taxon>
        <taxon>Umezawaea</taxon>
    </lineage>
</organism>
<evidence type="ECO:0000256" key="1">
    <source>
        <dbReference type="ARBA" id="ARBA00005820"/>
    </source>
</evidence>
<keyword evidence="3 6" id="KW-0238">DNA-binding</keyword>
<feature type="repeat" description="TPR" evidence="5">
    <location>
        <begin position="849"/>
        <end position="882"/>
    </location>
</feature>
<dbReference type="CDD" id="cd15831">
    <property type="entry name" value="BTAD"/>
    <property type="match status" value="1"/>
</dbReference>
<evidence type="ECO:0000256" key="3">
    <source>
        <dbReference type="ARBA" id="ARBA00023125"/>
    </source>
</evidence>
<dbReference type="PROSITE" id="PS50005">
    <property type="entry name" value="TPR"/>
    <property type="match status" value="1"/>
</dbReference>
<protein>
    <submittedName>
        <fullName evidence="8">Tetratricopeptide repeat protein</fullName>
    </submittedName>
</protein>
<evidence type="ECO:0000259" key="7">
    <source>
        <dbReference type="PROSITE" id="PS51755"/>
    </source>
</evidence>
<dbReference type="PANTHER" id="PTHR35807">
    <property type="entry name" value="TRANSCRIPTIONAL REGULATOR REDD-RELATED"/>
    <property type="match status" value="1"/>
</dbReference>
<comment type="caution">
    <text evidence="8">The sequence shown here is derived from an EMBL/GenBank/DDBJ whole genome shotgun (WGS) entry which is preliminary data.</text>
</comment>
<dbReference type="InterPro" id="IPR036388">
    <property type="entry name" value="WH-like_DNA-bd_sf"/>
</dbReference>
<dbReference type="InterPro" id="IPR011990">
    <property type="entry name" value="TPR-like_helical_dom_sf"/>
</dbReference>
<dbReference type="GO" id="GO:0043531">
    <property type="term" value="F:ADP binding"/>
    <property type="evidence" value="ECO:0007669"/>
    <property type="project" value="InterPro"/>
</dbReference>
<keyword evidence="9" id="KW-1185">Reference proteome</keyword>
<dbReference type="GO" id="GO:0006355">
    <property type="term" value="P:regulation of DNA-templated transcription"/>
    <property type="evidence" value="ECO:0007669"/>
    <property type="project" value="InterPro"/>
</dbReference>
<dbReference type="InterPro" id="IPR051677">
    <property type="entry name" value="AfsR-DnrI-RedD_regulator"/>
</dbReference>
<keyword evidence="5" id="KW-0802">TPR repeat</keyword>
<proteinExistence type="inferred from homology"/>
<dbReference type="PROSITE" id="PS51755">
    <property type="entry name" value="OMPR_PHOB"/>
    <property type="match status" value="1"/>
</dbReference>
<dbReference type="SMART" id="SM01043">
    <property type="entry name" value="BTAD"/>
    <property type="match status" value="1"/>
</dbReference>
<accession>A0A9X2VG54</accession>
<dbReference type="GO" id="GO:0003677">
    <property type="term" value="F:DNA binding"/>
    <property type="evidence" value="ECO:0007669"/>
    <property type="project" value="UniProtKB-UniRule"/>
</dbReference>
<reference evidence="8" key="1">
    <citation type="submission" date="2022-08" db="EMBL/GenBank/DDBJ databases">
        <authorList>
            <person name="Tistechok S."/>
            <person name="Samborskyy M."/>
            <person name="Roman I."/>
        </authorList>
    </citation>
    <scope>NUCLEOTIDE SEQUENCE</scope>
    <source>
        <strain evidence="8">DSM 103496</strain>
    </source>
</reference>
<dbReference type="GO" id="GO:0000160">
    <property type="term" value="P:phosphorelay signal transduction system"/>
    <property type="evidence" value="ECO:0007669"/>
    <property type="project" value="InterPro"/>
</dbReference>
<dbReference type="Proteomes" id="UP001141259">
    <property type="component" value="Unassembled WGS sequence"/>
</dbReference>
<dbReference type="Pfam" id="PF13181">
    <property type="entry name" value="TPR_8"/>
    <property type="match status" value="1"/>
</dbReference>
<dbReference type="InterPro" id="IPR001867">
    <property type="entry name" value="OmpR/PhoB-type_DNA-bd"/>
</dbReference>
<dbReference type="InterPro" id="IPR019734">
    <property type="entry name" value="TPR_rpt"/>
</dbReference>